<feature type="transmembrane region" description="Helical" evidence="1">
    <location>
        <begin position="85"/>
        <end position="102"/>
    </location>
</feature>
<keyword evidence="1" id="KW-0472">Membrane</keyword>
<evidence type="ECO:0000313" key="2">
    <source>
        <dbReference type="EMBL" id="BAP57106.1"/>
    </source>
</evidence>
<feature type="transmembrane region" description="Helical" evidence="1">
    <location>
        <begin position="6"/>
        <end position="33"/>
    </location>
</feature>
<dbReference type="EMBL" id="AP014633">
    <property type="protein sequence ID" value="BAP57106.1"/>
    <property type="molecule type" value="Genomic_DNA"/>
</dbReference>
<feature type="transmembrane region" description="Helical" evidence="1">
    <location>
        <begin position="109"/>
        <end position="128"/>
    </location>
</feature>
<dbReference type="KEGG" id="tig:THII_2809"/>
<sequence length="137" mass="15542">MSMFSAILADVIVVIHAAFVGFIVGGQFVILVGWSKKWLWPRNSVFRVLHLVAISYVVLEAWLGITCPLTSLEQDLRSLAGEETYSVSFIGYWVHYFLFYTAPNWVFTWLYTLFGSLVLVTVVAYPPLLSKNLTTRS</sequence>
<reference evidence="2 3" key="1">
    <citation type="journal article" date="2014" name="ISME J.">
        <title>Ecophysiology of Thioploca ingrica as revealed by the complete genome sequence supplemented with proteomic evidence.</title>
        <authorList>
            <person name="Kojima H."/>
            <person name="Ogura Y."/>
            <person name="Yamamoto N."/>
            <person name="Togashi T."/>
            <person name="Mori H."/>
            <person name="Watanabe T."/>
            <person name="Nemoto F."/>
            <person name="Kurokawa K."/>
            <person name="Hayashi T."/>
            <person name="Fukui M."/>
        </authorList>
    </citation>
    <scope>NUCLEOTIDE SEQUENCE [LARGE SCALE GENOMIC DNA]</scope>
</reference>
<dbReference type="Proteomes" id="UP000031623">
    <property type="component" value="Chromosome"/>
</dbReference>
<dbReference type="AlphaFoldDB" id="A0A090BVM3"/>
<keyword evidence="3" id="KW-1185">Reference proteome</keyword>
<evidence type="ECO:0000256" key="1">
    <source>
        <dbReference type="SAM" id="Phobius"/>
    </source>
</evidence>
<feature type="transmembrane region" description="Helical" evidence="1">
    <location>
        <begin position="45"/>
        <end position="65"/>
    </location>
</feature>
<protein>
    <recommendedName>
        <fullName evidence="4">DUF2784 domain-containing protein</fullName>
    </recommendedName>
</protein>
<keyword evidence="1" id="KW-1133">Transmembrane helix</keyword>
<evidence type="ECO:0008006" key="4">
    <source>
        <dbReference type="Google" id="ProtNLM"/>
    </source>
</evidence>
<dbReference type="OrthoDB" id="370375at2"/>
<name>A0A090BVM3_9GAMM</name>
<dbReference type="Pfam" id="PF10861">
    <property type="entry name" value="DUF2784"/>
    <property type="match status" value="1"/>
</dbReference>
<proteinExistence type="predicted"/>
<gene>
    <name evidence="2" type="ORF">THII_2809</name>
</gene>
<evidence type="ECO:0000313" key="3">
    <source>
        <dbReference type="Proteomes" id="UP000031623"/>
    </source>
</evidence>
<dbReference type="STRING" id="40754.THII_2809"/>
<dbReference type="InterPro" id="IPR021218">
    <property type="entry name" value="DUF2784"/>
</dbReference>
<accession>A0A090BVM3</accession>
<keyword evidence="1" id="KW-0812">Transmembrane</keyword>
<dbReference type="HOGENOM" id="CLU_109263_0_1_6"/>
<organism evidence="2 3">
    <name type="scientific">Thioploca ingrica</name>
    <dbReference type="NCBI Taxonomy" id="40754"/>
    <lineage>
        <taxon>Bacteria</taxon>
        <taxon>Pseudomonadati</taxon>
        <taxon>Pseudomonadota</taxon>
        <taxon>Gammaproteobacteria</taxon>
        <taxon>Thiotrichales</taxon>
        <taxon>Thiotrichaceae</taxon>
        <taxon>Thioploca</taxon>
    </lineage>
</organism>